<feature type="domain" description="CAAX prenyl protease 2/Lysostaphin resistance protein A-like" evidence="2">
    <location>
        <begin position="120"/>
        <end position="209"/>
    </location>
</feature>
<gene>
    <name evidence="3" type="ORF">GCM10022288_12030</name>
</gene>
<name>A0ABP8AP80_9MICO</name>
<dbReference type="InterPro" id="IPR052710">
    <property type="entry name" value="CAAX_protease"/>
</dbReference>
<feature type="transmembrane region" description="Helical" evidence="1">
    <location>
        <begin position="78"/>
        <end position="99"/>
    </location>
</feature>
<dbReference type="Pfam" id="PF02517">
    <property type="entry name" value="Rce1-like"/>
    <property type="match status" value="1"/>
</dbReference>
<evidence type="ECO:0000313" key="4">
    <source>
        <dbReference type="Proteomes" id="UP001500213"/>
    </source>
</evidence>
<feature type="transmembrane region" description="Helical" evidence="1">
    <location>
        <begin position="39"/>
        <end position="66"/>
    </location>
</feature>
<dbReference type="InterPro" id="IPR003675">
    <property type="entry name" value="Rce1/LyrA-like_dom"/>
</dbReference>
<feature type="transmembrane region" description="Helical" evidence="1">
    <location>
        <begin position="114"/>
        <end position="132"/>
    </location>
</feature>
<proteinExistence type="predicted"/>
<keyword evidence="4" id="KW-1185">Reference proteome</keyword>
<protein>
    <recommendedName>
        <fullName evidence="2">CAAX prenyl protease 2/Lysostaphin resistance protein A-like domain-containing protein</fullName>
    </recommendedName>
</protein>
<dbReference type="EMBL" id="BAABBX010000009">
    <property type="protein sequence ID" value="GAA4187275.1"/>
    <property type="molecule type" value="Genomic_DNA"/>
</dbReference>
<evidence type="ECO:0000256" key="1">
    <source>
        <dbReference type="SAM" id="Phobius"/>
    </source>
</evidence>
<keyword evidence="1" id="KW-0472">Membrane</keyword>
<dbReference type="Proteomes" id="UP001500213">
    <property type="component" value="Unassembled WGS sequence"/>
</dbReference>
<dbReference type="PANTHER" id="PTHR36435">
    <property type="entry name" value="SLR1288 PROTEIN"/>
    <property type="match status" value="1"/>
</dbReference>
<feature type="transmembrane region" description="Helical" evidence="1">
    <location>
        <begin position="175"/>
        <end position="191"/>
    </location>
</feature>
<organism evidence="3 4">
    <name type="scientific">Gryllotalpicola kribbensis</name>
    <dbReference type="NCBI Taxonomy" id="993084"/>
    <lineage>
        <taxon>Bacteria</taxon>
        <taxon>Bacillati</taxon>
        <taxon>Actinomycetota</taxon>
        <taxon>Actinomycetes</taxon>
        <taxon>Micrococcales</taxon>
        <taxon>Microbacteriaceae</taxon>
        <taxon>Gryllotalpicola</taxon>
    </lineage>
</organism>
<evidence type="ECO:0000259" key="2">
    <source>
        <dbReference type="Pfam" id="PF02517"/>
    </source>
</evidence>
<keyword evidence="1" id="KW-1133">Transmembrane helix</keyword>
<feature type="transmembrane region" description="Helical" evidence="1">
    <location>
        <begin position="152"/>
        <end position="169"/>
    </location>
</feature>
<reference evidence="4" key="1">
    <citation type="journal article" date="2019" name="Int. J. Syst. Evol. Microbiol.">
        <title>The Global Catalogue of Microorganisms (GCM) 10K type strain sequencing project: providing services to taxonomists for standard genome sequencing and annotation.</title>
        <authorList>
            <consortium name="The Broad Institute Genomics Platform"/>
            <consortium name="The Broad Institute Genome Sequencing Center for Infectious Disease"/>
            <person name="Wu L."/>
            <person name="Ma J."/>
        </authorList>
    </citation>
    <scope>NUCLEOTIDE SEQUENCE [LARGE SCALE GENOMIC DNA]</scope>
    <source>
        <strain evidence="4">JCM 17593</strain>
    </source>
</reference>
<dbReference type="PANTHER" id="PTHR36435:SF1">
    <property type="entry name" value="CAAX AMINO TERMINAL PROTEASE FAMILY PROTEIN"/>
    <property type="match status" value="1"/>
</dbReference>
<evidence type="ECO:0000313" key="3">
    <source>
        <dbReference type="EMBL" id="GAA4187275.1"/>
    </source>
</evidence>
<feature type="transmembrane region" description="Helical" evidence="1">
    <location>
        <begin position="198"/>
        <end position="216"/>
    </location>
</feature>
<comment type="caution">
    <text evidence="3">The sequence shown here is derived from an EMBL/GenBank/DDBJ whole genome shotgun (WGS) entry which is preliminary data.</text>
</comment>
<keyword evidence="1" id="KW-0812">Transmembrane</keyword>
<accession>A0ABP8AP80</accession>
<sequence>MVAMTKAPDRSLRALLVAVGALAVAVALALSFPSWRGHLTYPAAVAASYLVTWGPLVIALAATFRFWRPSLRFRTADVYLGVIVGVLARAAGILVQYAMTGRMPGPGLMVGDVTGIYVFTTVVAPVVIAPLIEEPFFRGLLQGSLERGIRPWPALIVTSVAFALVHTIADGWSVALIATMLVYGLIAGYAVQRTRRLGPAIIGHAVFNGLAALITWPW</sequence>